<evidence type="ECO:0000256" key="8">
    <source>
        <dbReference type="SAM" id="MobiDB-lite"/>
    </source>
</evidence>
<name>A0A6P4ZPF1_BRABE</name>
<dbReference type="InterPro" id="IPR013087">
    <property type="entry name" value="Znf_C2H2_type"/>
</dbReference>
<evidence type="ECO:0000256" key="3">
    <source>
        <dbReference type="ARBA" id="ARBA00022737"/>
    </source>
</evidence>
<dbReference type="GO" id="GO:0005634">
    <property type="term" value="C:nucleus"/>
    <property type="evidence" value="ECO:0007669"/>
    <property type="project" value="UniProtKB-SubCell"/>
</dbReference>
<feature type="compositionally biased region" description="Basic and acidic residues" evidence="8">
    <location>
        <begin position="210"/>
        <end position="223"/>
    </location>
</feature>
<dbReference type="PROSITE" id="PS00028">
    <property type="entry name" value="ZINC_FINGER_C2H2_1"/>
    <property type="match status" value="2"/>
</dbReference>
<feature type="compositionally biased region" description="Basic and acidic residues" evidence="8">
    <location>
        <begin position="237"/>
        <end position="251"/>
    </location>
</feature>
<feature type="region of interest" description="Disordered" evidence="8">
    <location>
        <begin position="335"/>
        <end position="417"/>
    </location>
</feature>
<evidence type="ECO:0000313" key="11">
    <source>
        <dbReference type="RefSeq" id="XP_019643064.1"/>
    </source>
</evidence>
<dbReference type="FunFam" id="3.30.160.60:FF:000219">
    <property type="entry name" value="Zinc finger protein 276"/>
    <property type="match status" value="1"/>
</dbReference>
<comment type="subcellular location">
    <subcellularLocation>
        <location evidence="1">Nucleus</location>
    </subcellularLocation>
</comment>
<feature type="compositionally biased region" description="Acidic residues" evidence="8">
    <location>
        <begin position="360"/>
        <end position="385"/>
    </location>
</feature>
<evidence type="ECO:0000256" key="1">
    <source>
        <dbReference type="ARBA" id="ARBA00004123"/>
    </source>
</evidence>
<keyword evidence="5" id="KW-0862">Zinc</keyword>
<feature type="compositionally biased region" description="Polar residues" evidence="8">
    <location>
        <begin position="226"/>
        <end position="236"/>
    </location>
</feature>
<evidence type="ECO:0000313" key="10">
    <source>
        <dbReference type="Proteomes" id="UP000515135"/>
    </source>
</evidence>
<dbReference type="SMART" id="SM00355">
    <property type="entry name" value="ZnF_C2H2"/>
    <property type="match status" value="6"/>
</dbReference>
<feature type="region of interest" description="Disordered" evidence="8">
    <location>
        <begin position="1"/>
        <end position="37"/>
    </location>
</feature>
<evidence type="ECO:0000259" key="9">
    <source>
        <dbReference type="PROSITE" id="PS50157"/>
    </source>
</evidence>
<dbReference type="PANTHER" id="PTHR24406">
    <property type="entry name" value="TRANSCRIPTIONAL REPRESSOR CTCFL-RELATED"/>
    <property type="match status" value="1"/>
</dbReference>
<dbReference type="GeneID" id="109484236"/>
<keyword evidence="10" id="KW-1185">Reference proteome</keyword>
<reference evidence="11 12" key="1">
    <citation type="submission" date="2025-04" db="UniProtKB">
        <authorList>
            <consortium name="RefSeq"/>
        </authorList>
    </citation>
    <scope>IDENTIFICATION</scope>
    <source>
        <tissue evidence="11 12">Gonad</tissue>
    </source>
</reference>
<dbReference type="RefSeq" id="XP_019643064.1">
    <property type="nucleotide sequence ID" value="XM_019787505.1"/>
</dbReference>
<feature type="compositionally biased region" description="Polar residues" evidence="8">
    <location>
        <begin position="288"/>
        <end position="297"/>
    </location>
</feature>
<keyword evidence="2" id="KW-0479">Metal-binding</keyword>
<evidence type="ECO:0000256" key="4">
    <source>
        <dbReference type="ARBA" id="ARBA00022771"/>
    </source>
</evidence>
<feature type="region of interest" description="Disordered" evidence="8">
    <location>
        <begin position="642"/>
        <end position="679"/>
    </location>
</feature>
<evidence type="ECO:0000313" key="12">
    <source>
        <dbReference type="RefSeq" id="XP_019643065.1"/>
    </source>
</evidence>
<protein>
    <submittedName>
        <fullName evidence="11 12">Zinc finger protein 652-B-like</fullName>
    </submittedName>
</protein>
<dbReference type="GO" id="GO:0008270">
    <property type="term" value="F:zinc ion binding"/>
    <property type="evidence" value="ECO:0007669"/>
    <property type="project" value="UniProtKB-KW"/>
</dbReference>
<feature type="domain" description="C2H2-type" evidence="9">
    <location>
        <begin position="556"/>
        <end position="585"/>
    </location>
</feature>
<feature type="region of interest" description="Disordered" evidence="8">
    <location>
        <begin position="210"/>
        <end position="302"/>
    </location>
</feature>
<dbReference type="FunFam" id="3.30.160.60:FF:000145">
    <property type="entry name" value="Zinc finger protein 574"/>
    <property type="match status" value="1"/>
</dbReference>
<accession>A0A6P4ZPF1</accession>
<evidence type="ECO:0000256" key="6">
    <source>
        <dbReference type="ARBA" id="ARBA00023242"/>
    </source>
</evidence>
<dbReference type="OrthoDB" id="9990429at2759"/>
<feature type="region of interest" description="Disordered" evidence="8">
    <location>
        <begin position="129"/>
        <end position="157"/>
    </location>
</feature>
<dbReference type="InterPro" id="IPR050888">
    <property type="entry name" value="ZnF_C2H2-type_TF"/>
</dbReference>
<keyword evidence="6" id="KW-0539">Nucleus</keyword>
<feature type="domain" description="C2H2-type" evidence="9">
    <location>
        <begin position="586"/>
        <end position="613"/>
    </location>
</feature>
<keyword evidence="3" id="KW-0677">Repeat</keyword>
<organism evidence="10 12">
    <name type="scientific">Branchiostoma belcheri</name>
    <name type="common">Amphioxus</name>
    <dbReference type="NCBI Taxonomy" id="7741"/>
    <lineage>
        <taxon>Eukaryota</taxon>
        <taxon>Metazoa</taxon>
        <taxon>Chordata</taxon>
        <taxon>Cephalochordata</taxon>
        <taxon>Leptocardii</taxon>
        <taxon>Amphioxiformes</taxon>
        <taxon>Branchiostomatidae</taxon>
        <taxon>Branchiostoma</taxon>
    </lineage>
</organism>
<evidence type="ECO:0000256" key="5">
    <source>
        <dbReference type="ARBA" id="ARBA00022833"/>
    </source>
</evidence>
<dbReference type="InterPro" id="IPR036236">
    <property type="entry name" value="Znf_C2H2_sf"/>
</dbReference>
<dbReference type="RefSeq" id="XP_019643065.1">
    <property type="nucleotide sequence ID" value="XM_019787506.1"/>
</dbReference>
<dbReference type="SUPFAM" id="SSF57667">
    <property type="entry name" value="beta-beta-alpha zinc fingers"/>
    <property type="match status" value="2"/>
</dbReference>
<dbReference type="Gene3D" id="3.30.160.60">
    <property type="entry name" value="Classic Zinc Finger"/>
    <property type="match status" value="4"/>
</dbReference>
<dbReference type="KEGG" id="bbel:109484236"/>
<feature type="compositionally biased region" description="Basic and acidic residues" evidence="8">
    <location>
        <begin position="386"/>
        <end position="395"/>
    </location>
</feature>
<feature type="compositionally biased region" description="Polar residues" evidence="8">
    <location>
        <begin position="129"/>
        <end position="140"/>
    </location>
</feature>
<evidence type="ECO:0000256" key="2">
    <source>
        <dbReference type="ARBA" id="ARBA00022723"/>
    </source>
</evidence>
<proteinExistence type="predicted"/>
<evidence type="ECO:0000256" key="7">
    <source>
        <dbReference type="PROSITE-ProRule" id="PRU00042"/>
    </source>
</evidence>
<sequence>MQANTEVPKMDDSGIPVQAKRKPGRPATLSPLERQQKRKDKFKSRVFLLDTFAEWRDVQKKLQLKSDRELARLLLDRYSSSTQSTRKTLVLERGLLTMWNNIMAAKGFSDDMEFLWFLLTVGAESSSQGWPGVSSTTSMAPGQGAARRTPQKQTSSNKCVPVKVDYVGPGRMVAGPSRQANPESVVPAVAYRPPIRKNSNSTTVTAALAADRRVPAVEGDGHANDGSLTDTDTASESEQHCEGLPVKKENEPDPGNCTKTSSTSQLSFGTADTEEEEEIDRDNHDDANLTSQPSSVTVGPRDMKEEDAFETDLVDYHTNTSNVTCRLGFGTEDNAENSFDDGGNTNLTVAKAGEERVPEDGDYFDEEGEEDFTPSEDDGNGDQSDDSWHPPSERKKITKATKGSADTSNSEDASVEREGKPKKQLVCECGETFDSQSLYYKHKIEAHPRICEICNKKFPTANALNVCRRTHMSDEEKANLSERDSLSFCDLCRTFFSTRKLKKHIRLVHGGLKVRCSSQRDGELEGSNPVFKRRRKSRMKSGDKVPNKVPKKRERVPCTWEGCEKTFAFRRDLTTHLVSHTGKRSHLCSYCGQMFLRLDHLKVHLRIHTGDTPFRCELCSYSGRQSNCLKWHMKTHHPGYCQEPGDGNSAEPTEDTLDTAGDLSDNVKESDLGPVFQPL</sequence>
<keyword evidence="4 7" id="KW-0863">Zinc-finger</keyword>
<dbReference type="PROSITE" id="PS50157">
    <property type="entry name" value="ZINC_FINGER_C2H2_2"/>
    <property type="match status" value="2"/>
</dbReference>
<gene>
    <name evidence="11 12" type="primary">LOC109484236</name>
</gene>
<dbReference type="AlphaFoldDB" id="A0A6P4ZPF1"/>
<dbReference type="Proteomes" id="UP000515135">
    <property type="component" value="Unplaced"/>
</dbReference>
<feature type="compositionally biased region" description="Polar residues" evidence="8">
    <location>
        <begin position="257"/>
        <end position="270"/>
    </location>
</feature>